<proteinExistence type="predicted"/>
<organism evidence="1 2">
    <name type="scientific">Linum trigynum</name>
    <dbReference type="NCBI Taxonomy" id="586398"/>
    <lineage>
        <taxon>Eukaryota</taxon>
        <taxon>Viridiplantae</taxon>
        <taxon>Streptophyta</taxon>
        <taxon>Embryophyta</taxon>
        <taxon>Tracheophyta</taxon>
        <taxon>Spermatophyta</taxon>
        <taxon>Magnoliopsida</taxon>
        <taxon>eudicotyledons</taxon>
        <taxon>Gunneridae</taxon>
        <taxon>Pentapetalae</taxon>
        <taxon>rosids</taxon>
        <taxon>fabids</taxon>
        <taxon>Malpighiales</taxon>
        <taxon>Linaceae</taxon>
        <taxon>Linum</taxon>
    </lineage>
</organism>
<keyword evidence="2" id="KW-1185">Reference proteome</keyword>
<dbReference type="AlphaFoldDB" id="A0AAV2ECI2"/>
<name>A0AAV2ECI2_9ROSI</name>
<evidence type="ECO:0000313" key="1">
    <source>
        <dbReference type="EMBL" id="CAL1383614.1"/>
    </source>
</evidence>
<sequence length="79" mass="8604">MAPGRTTYCERAESFDNKGSPLMSDILSPLFSLLPASVLLRQNRQLGALGFLLDSFNPSSSCDLRISITGRKEREGGRG</sequence>
<accession>A0AAV2ECI2</accession>
<gene>
    <name evidence="1" type="ORF">LTRI10_LOCUS24876</name>
</gene>
<evidence type="ECO:0000313" key="2">
    <source>
        <dbReference type="Proteomes" id="UP001497516"/>
    </source>
</evidence>
<reference evidence="1 2" key="1">
    <citation type="submission" date="2024-04" db="EMBL/GenBank/DDBJ databases">
        <authorList>
            <person name="Fracassetti M."/>
        </authorList>
    </citation>
    <scope>NUCLEOTIDE SEQUENCE [LARGE SCALE GENOMIC DNA]</scope>
</reference>
<dbReference type="EMBL" id="OZ034817">
    <property type="protein sequence ID" value="CAL1383614.1"/>
    <property type="molecule type" value="Genomic_DNA"/>
</dbReference>
<protein>
    <submittedName>
        <fullName evidence="1">Uncharacterized protein</fullName>
    </submittedName>
</protein>
<dbReference type="Proteomes" id="UP001497516">
    <property type="component" value="Chromosome 4"/>
</dbReference>